<accession>A0A800MVM0</accession>
<evidence type="ECO:0000313" key="2">
    <source>
        <dbReference type="Proteomes" id="UP000465778"/>
    </source>
</evidence>
<dbReference type="AlphaFoldDB" id="A0A800MVM0"/>
<name>A0A800MVM0_CYTFI</name>
<evidence type="ECO:0000313" key="1">
    <source>
        <dbReference type="EMBL" id="KAF0823211.1"/>
    </source>
</evidence>
<dbReference type="EMBL" id="VDEM01000036">
    <property type="protein sequence ID" value="KAF0823211.1"/>
    <property type="molecule type" value="Genomic_DNA"/>
</dbReference>
<gene>
    <name evidence="1" type="ORF">KIS1582_3029</name>
</gene>
<comment type="caution">
    <text evidence="1">The sequence shown here is derived from an EMBL/GenBank/DDBJ whole genome shotgun (WGS) entry which is preliminary data.</text>
</comment>
<dbReference type="Proteomes" id="UP000465778">
    <property type="component" value="Unassembled WGS sequence"/>
</dbReference>
<sequence>MVEKRFQSEWLLLHVLGSTAGRDSGWEGRQKERELNDDKPYSLCHSKGSFKSADRTLRCGAEGLRMKGDSCQ</sequence>
<protein>
    <submittedName>
        <fullName evidence="1">Uncharacterized protein</fullName>
    </submittedName>
</protein>
<organism evidence="1 2">
    <name type="scientific">Cytobacillus firmus</name>
    <name type="common">Bacillus firmus</name>
    <dbReference type="NCBI Taxonomy" id="1399"/>
    <lineage>
        <taxon>Bacteria</taxon>
        <taxon>Bacillati</taxon>
        <taxon>Bacillota</taxon>
        <taxon>Bacilli</taxon>
        <taxon>Bacillales</taxon>
        <taxon>Bacillaceae</taxon>
        <taxon>Cytobacillus</taxon>
    </lineage>
</organism>
<reference evidence="1 2" key="1">
    <citation type="journal article" date="2020" name="G3 (Bethesda)">
        <title>Whole Genome Sequencing and Comparative Genomics of Two Nematicidal Bacillus Strains Reveals a Wide Range of Possible Virulence Factors.</title>
        <authorList>
            <person name="Susic N."/>
            <person name="Janezic S."/>
            <person name="Rupnik M."/>
            <person name="Geric Stare B."/>
        </authorList>
    </citation>
    <scope>NUCLEOTIDE SEQUENCE [LARGE SCALE GENOMIC DNA]</scope>
    <source>
        <strain evidence="1 2">I-1582</strain>
    </source>
</reference>
<proteinExistence type="predicted"/>
<dbReference type="RefSeq" id="WP_159345636.1">
    <property type="nucleotide sequence ID" value="NZ_JBALOT010000050.1"/>
</dbReference>